<evidence type="ECO:0008006" key="5">
    <source>
        <dbReference type="Google" id="ProtNLM"/>
    </source>
</evidence>
<name>A0A1E7FNZ2_9STRA</name>
<dbReference type="AlphaFoldDB" id="A0A1E7FNZ2"/>
<organism evidence="3 4">
    <name type="scientific">Fragilariopsis cylindrus CCMP1102</name>
    <dbReference type="NCBI Taxonomy" id="635003"/>
    <lineage>
        <taxon>Eukaryota</taxon>
        <taxon>Sar</taxon>
        <taxon>Stramenopiles</taxon>
        <taxon>Ochrophyta</taxon>
        <taxon>Bacillariophyta</taxon>
        <taxon>Bacillariophyceae</taxon>
        <taxon>Bacillariophycidae</taxon>
        <taxon>Bacillariales</taxon>
        <taxon>Bacillariaceae</taxon>
        <taxon>Fragilariopsis</taxon>
    </lineage>
</organism>
<reference evidence="3 4" key="1">
    <citation type="submission" date="2016-09" db="EMBL/GenBank/DDBJ databases">
        <title>Extensive genetic diversity and differential bi-allelic expression allows diatom success in the polar Southern Ocean.</title>
        <authorList>
            <consortium name="DOE Joint Genome Institute"/>
            <person name="Mock T."/>
            <person name="Otillar R.P."/>
            <person name="Strauss J."/>
            <person name="Dupont C."/>
            <person name="Frickenhaus S."/>
            <person name="Maumus F."/>
            <person name="Mcmullan M."/>
            <person name="Sanges R."/>
            <person name="Schmutz J."/>
            <person name="Toseland A."/>
            <person name="Valas R."/>
            <person name="Veluchamy A."/>
            <person name="Ward B.J."/>
            <person name="Allen A."/>
            <person name="Barry K."/>
            <person name="Falciatore A."/>
            <person name="Ferrante M."/>
            <person name="Fortunato A.E."/>
            <person name="Gloeckner G."/>
            <person name="Gruber A."/>
            <person name="Hipkin R."/>
            <person name="Janech M."/>
            <person name="Kroth P."/>
            <person name="Leese F."/>
            <person name="Lindquist E."/>
            <person name="Lyon B.R."/>
            <person name="Martin J."/>
            <person name="Mayer C."/>
            <person name="Parker M."/>
            <person name="Quesneville H."/>
            <person name="Raymond J."/>
            <person name="Uhlig C."/>
            <person name="Valentin K.U."/>
            <person name="Worden A.Z."/>
            <person name="Armbrust E.V."/>
            <person name="Bowler C."/>
            <person name="Green B."/>
            <person name="Moulton V."/>
            <person name="Van Oosterhout C."/>
            <person name="Grigoriev I."/>
        </authorList>
    </citation>
    <scope>NUCLEOTIDE SEQUENCE [LARGE SCALE GENOMIC DNA]</scope>
    <source>
        <strain evidence="3 4">CCMP1102</strain>
    </source>
</reference>
<feature type="chain" id="PRO_5009193388" description="C3H1-type domain-containing protein" evidence="2">
    <location>
        <begin position="31"/>
        <end position="203"/>
    </location>
</feature>
<sequence>MTLELIKAPWHVLNIIILCSFCILKKTGECSIPCFKKGGCNYHIPQHHVDRVQTSAFLATTTSTTKSLPPISSTVFPSRTYPDTSSSILHSDFQQLPGESNTEWIKRVTSEFDQQANNNNNNNNNNKNSKTAPSPSSSSTEKNNDDETKKPTGKYQSIEEWEAEIAERKNKGELTWEERVQFDGQRHGDQVKQNGILNKLLGL</sequence>
<gene>
    <name evidence="3" type="ORF">FRACYDRAFT_235920</name>
</gene>
<feature type="compositionally biased region" description="Low complexity" evidence="1">
    <location>
        <begin position="116"/>
        <end position="141"/>
    </location>
</feature>
<evidence type="ECO:0000256" key="1">
    <source>
        <dbReference type="SAM" id="MobiDB-lite"/>
    </source>
</evidence>
<evidence type="ECO:0000256" key="2">
    <source>
        <dbReference type="SAM" id="SignalP"/>
    </source>
</evidence>
<proteinExistence type="predicted"/>
<protein>
    <recommendedName>
        <fullName evidence="5">C3H1-type domain-containing protein</fullName>
    </recommendedName>
</protein>
<dbReference type="EMBL" id="KV784355">
    <property type="protein sequence ID" value="OEU19857.1"/>
    <property type="molecule type" value="Genomic_DNA"/>
</dbReference>
<feature type="region of interest" description="Disordered" evidence="1">
    <location>
        <begin position="114"/>
        <end position="160"/>
    </location>
</feature>
<keyword evidence="4" id="KW-1185">Reference proteome</keyword>
<dbReference type="Proteomes" id="UP000095751">
    <property type="component" value="Unassembled WGS sequence"/>
</dbReference>
<evidence type="ECO:0000313" key="4">
    <source>
        <dbReference type="Proteomes" id="UP000095751"/>
    </source>
</evidence>
<evidence type="ECO:0000313" key="3">
    <source>
        <dbReference type="EMBL" id="OEU19857.1"/>
    </source>
</evidence>
<dbReference type="KEGG" id="fcy:FRACYDRAFT_235920"/>
<dbReference type="OrthoDB" id="46483at2759"/>
<accession>A0A1E7FNZ2</accession>
<feature type="signal peptide" evidence="2">
    <location>
        <begin position="1"/>
        <end position="30"/>
    </location>
</feature>
<keyword evidence="2" id="KW-0732">Signal</keyword>
<dbReference type="InParanoid" id="A0A1E7FNZ2"/>